<organism evidence="2">
    <name type="scientific">marine metagenome</name>
    <dbReference type="NCBI Taxonomy" id="408172"/>
    <lineage>
        <taxon>unclassified sequences</taxon>
        <taxon>metagenomes</taxon>
        <taxon>ecological metagenomes</taxon>
    </lineage>
</organism>
<evidence type="ECO:0000256" key="1">
    <source>
        <dbReference type="SAM" id="MobiDB-lite"/>
    </source>
</evidence>
<protein>
    <submittedName>
        <fullName evidence="2">Uncharacterized protein</fullName>
    </submittedName>
</protein>
<dbReference type="AlphaFoldDB" id="A0A381XJD5"/>
<reference evidence="2" key="1">
    <citation type="submission" date="2018-05" db="EMBL/GenBank/DDBJ databases">
        <authorList>
            <person name="Lanie J.A."/>
            <person name="Ng W.-L."/>
            <person name="Kazmierczak K.M."/>
            <person name="Andrzejewski T.M."/>
            <person name="Davidsen T.M."/>
            <person name="Wayne K.J."/>
            <person name="Tettelin H."/>
            <person name="Glass J.I."/>
            <person name="Rusch D."/>
            <person name="Podicherti R."/>
            <person name="Tsui H.-C.T."/>
            <person name="Winkler M.E."/>
        </authorList>
    </citation>
    <scope>NUCLEOTIDE SEQUENCE</scope>
</reference>
<evidence type="ECO:0000313" key="2">
    <source>
        <dbReference type="EMBL" id="SVA64809.1"/>
    </source>
</evidence>
<name>A0A381XJD5_9ZZZZ</name>
<feature type="compositionally biased region" description="Polar residues" evidence="1">
    <location>
        <begin position="1"/>
        <end position="14"/>
    </location>
</feature>
<proteinExistence type="predicted"/>
<gene>
    <name evidence="2" type="ORF">METZ01_LOCUS117663</name>
</gene>
<accession>A0A381XJD5</accession>
<dbReference type="EMBL" id="UINC01015380">
    <property type="protein sequence ID" value="SVA64809.1"/>
    <property type="molecule type" value="Genomic_DNA"/>
</dbReference>
<sequence length="48" mass="4761">MGFTSIPVSGNTIDSGPPQRVAITGKPAVIASTSATPKVSTSLDNTST</sequence>
<feature type="region of interest" description="Disordered" evidence="1">
    <location>
        <begin position="1"/>
        <end position="21"/>
    </location>
</feature>